<sequence length="107" mass="12451">MSEVNLTKYPVTSSAGNEYYVTITTDNDFGILMCILSEEYIGLFGRKKFREIYVKTDMQGRYKTYKELAEATVIGYEKKLDYERIKAEREASSVKEFEDWDGKVADQ</sequence>
<dbReference type="RefSeq" id="WP_182503016.1">
    <property type="nucleotide sequence ID" value="NZ_JACJHX010000008.1"/>
</dbReference>
<dbReference type="Proteomes" id="UP000626697">
    <property type="component" value="Unassembled WGS sequence"/>
</dbReference>
<proteinExistence type="predicted"/>
<gene>
    <name evidence="1" type="ORF">HNP81_002867</name>
</gene>
<evidence type="ECO:0000313" key="2">
    <source>
        <dbReference type="Proteomes" id="UP000626697"/>
    </source>
</evidence>
<accession>A0ABR6CRB5</accession>
<evidence type="ECO:0000313" key="1">
    <source>
        <dbReference type="EMBL" id="MBA9027577.1"/>
    </source>
</evidence>
<organism evidence="1 2">
    <name type="scientific">Peribacillus huizhouensis</name>
    <dbReference type="NCBI Taxonomy" id="1501239"/>
    <lineage>
        <taxon>Bacteria</taxon>
        <taxon>Bacillati</taxon>
        <taxon>Bacillota</taxon>
        <taxon>Bacilli</taxon>
        <taxon>Bacillales</taxon>
        <taxon>Bacillaceae</taxon>
        <taxon>Peribacillus</taxon>
    </lineage>
</organism>
<protein>
    <recommendedName>
        <fullName evidence="3">DUF1433 domain-containing protein</fullName>
    </recommendedName>
</protein>
<name>A0ABR6CRB5_9BACI</name>
<keyword evidence="2" id="KW-1185">Reference proteome</keyword>
<comment type="caution">
    <text evidence="1">The sequence shown here is derived from an EMBL/GenBank/DDBJ whole genome shotgun (WGS) entry which is preliminary data.</text>
</comment>
<dbReference type="EMBL" id="JACJHX010000008">
    <property type="protein sequence ID" value="MBA9027577.1"/>
    <property type="molecule type" value="Genomic_DNA"/>
</dbReference>
<reference evidence="1 2" key="1">
    <citation type="submission" date="2020-08" db="EMBL/GenBank/DDBJ databases">
        <title>Genomic Encyclopedia of Type Strains, Phase IV (KMG-IV): sequencing the most valuable type-strain genomes for metagenomic binning, comparative biology and taxonomic classification.</title>
        <authorList>
            <person name="Goeker M."/>
        </authorList>
    </citation>
    <scope>NUCLEOTIDE SEQUENCE [LARGE SCALE GENOMIC DNA]</scope>
    <source>
        <strain evidence="1 2">DSM 105481</strain>
    </source>
</reference>
<evidence type="ECO:0008006" key="3">
    <source>
        <dbReference type="Google" id="ProtNLM"/>
    </source>
</evidence>